<comment type="caution">
    <text evidence="10">The sequence shown here is derived from an EMBL/GenBank/DDBJ whole genome shotgun (WGS) entry which is preliminary data.</text>
</comment>
<keyword evidence="5" id="KW-0677">Repeat</keyword>
<keyword evidence="6" id="KW-1133">Transmembrane helix</keyword>
<evidence type="ECO:0000256" key="2">
    <source>
        <dbReference type="ARBA" id="ARBA00006375"/>
    </source>
</evidence>
<gene>
    <name evidence="10" type="ORF">DERYTH_LOCUS25466</name>
</gene>
<accession>A0A9N9PFG5</accession>
<name>A0A9N9PFG5_9GLOM</name>
<evidence type="ECO:0000256" key="9">
    <source>
        <dbReference type="RuleBase" id="RU000488"/>
    </source>
</evidence>
<dbReference type="GO" id="GO:0006862">
    <property type="term" value="P:nucleotide transport"/>
    <property type="evidence" value="ECO:0007669"/>
    <property type="project" value="InterPro"/>
</dbReference>
<dbReference type="InterPro" id="IPR018108">
    <property type="entry name" value="MCP_transmembrane"/>
</dbReference>
<dbReference type="GO" id="GO:0055085">
    <property type="term" value="P:transmembrane transport"/>
    <property type="evidence" value="ECO:0007669"/>
    <property type="project" value="InterPro"/>
</dbReference>
<evidence type="ECO:0000256" key="7">
    <source>
        <dbReference type="ARBA" id="ARBA00023136"/>
    </source>
</evidence>
<dbReference type="InterPro" id="IPR044712">
    <property type="entry name" value="SLC25A32-like"/>
</dbReference>
<evidence type="ECO:0000256" key="4">
    <source>
        <dbReference type="ARBA" id="ARBA00022692"/>
    </source>
</evidence>
<dbReference type="SUPFAM" id="SSF103506">
    <property type="entry name" value="Mitochondrial carrier"/>
    <property type="match status" value="1"/>
</dbReference>
<comment type="subcellular location">
    <subcellularLocation>
        <location evidence="1">Membrane</location>
        <topology evidence="1">Multi-pass membrane protein</topology>
    </subcellularLocation>
</comment>
<feature type="repeat" description="Solcar" evidence="8">
    <location>
        <begin position="120"/>
        <end position="202"/>
    </location>
</feature>
<comment type="similarity">
    <text evidence="2 9">Belongs to the mitochondrial carrier (TC 2.A.29) family.</text>
</comment>
<dbReference type="Gene3D" id="1.50.40.10">
    <property type="entry name" value="Mitochondrial carrier domain"/>
    <property type="match status" value="1"/>
</dbReference>
<organism evidence="10 11">
    <name type="scientific">Dentiscutata erythropus</name>
    <dbReference type="NCBI Taxonomy" id="1348616"/>
    <lineage>
        <taxon>Eukaryota</taxon>
        <taxon>Fungi</taxon>
        <taxon>Fungi incertae sedis</taxon>
        <taxon>Mucoromycota</taxon>
        <taxon>Glomeromycotina</taxon>
        <taxon>Glomeromycetes</taxon>
        <taxon>Diversisporales</taxon>
        <taxon>Gigasporaceae</taxon>
        <taxon>Dentiscutata</taxon>
    </lineage>
</organism>
<reference evidence="10" key="1">
    <citation type="submission" date="2021-06" db="EMBL/GenBank/DDBJ databases">
        <authorList>
            <person name="Kallberg Y."/>
            <person name="Tangrot J."/>
            <person name="Rosling A."/>
        </authorList>
    </citation>
    <scope>NUCLEOTIDE SEQUENCE</scope>
    <source>
        <strain evidence="10">MA453B</strain>
    </source>
</reference>
<evidence type="ECO:0000256" key="6">
    <source>
        <dbReference type="ARBA" id="ARBA00022989"/>
    </source>
</evidence>
<feature type="non-terminal residue" evidence="10">
    <location>
        <position position="210"/>
    </location>
</feature>
<dbReference type="GO" id="GO:0016020">
    <property type="term" value="C:membrane"/>
    <property type="evidence" value="ECO:0007669"/>
    <property type="project" value="UniProtKB-SubCell"/>
</dbReference>
<keyword evidence="3 9" id="KW-0813">Transport</keyword>
<dbReference type="EMBL" id="CAJVPY010047529">
    <property type="protein sequence ID" value="CAG8811431.1"/>
    <property type="molecule type" value="Genomic_DNA"/>
</dbReference>
<evidence type="ECO:0000313" key="10">
    <source>
        <dbReference type="EMBL" id="CAG8811431.1"/>
    </source>
</evidence>
<dbReference type="Proteomes" id="UP000789405">
    <property type="component" value="Unassembled WGS sequence"/>
</dbReference>
<keyword evidence="11" id="KW-1185">Reference proteome</keyword>
<evidence type="ECO:0000256" key="5">
    <source>
        <dbReference type="ARBA" id="ARBA00022737"/>
    </source>
</evidence>
<dbReference type="PROSITE" id="PS50920">
    <property type="entry name" value="SOLCAR"/>
    <property type="match status" value="2"/>
</dbReference>
<evidence type="ECO:0000256" key="8">
    <source>
        <dbReference type="PROSITE-ProRule" id="PRU00282"/>
    </source>
</evidence>
<dbReference type="InterPro" id="IPR023395">
    <property type="entry name" value="MCP_dom_sf"/>
</dbReference>
<keyword evidence="4 8" id="KW-0812">Transmembrane</keyword>
<keyword evidence="7 8" id="KW-0472">Membrane</keyword>
<evidence type="ECO:0000256" key="1">
    <source>
        <dbReference type="ARBA" id="ARBA00004141"/>
    </source>
</evidence>
<sequence>LITALITNPLWVVKTRMCATNKSDPGAYKGLFDGLYQIIKYEGFFGFYKGIIPSLLGTSHGAIQFMIYEEMKKWRLKITPDKDRERLVNGIHFWELKILNLDFILLCLRLKLANVKDNFEYLLMSGSSKAFASITTYPYQVIRARLQNQKNEAKYLGIFDTMRKILRKEGFLGFYKGLAPNILKVLPGTCTTFLVYENVNSFFKEHARYD</sequence>
<feature type="repeat" description="Solcar" evidence="8">
    <location>
        <begin position="1"/>
        <end position="74"/>
    </location>
</feature>
<evidence type="ECO:0000313" key="11">
    <source>
        <dbReference type="Proteomes" id="UP000789405"/>
    </source>
</evidence>
<protein>
    <submittedName>
        <fullName evidence="10">10805_t:CDS:1</fullName>
    </submittedName>
</protein>
<dbReference type="OrthoDB" id="428293at2759"/>
<proteinExistence type="inferred from homology"/>
<dbReference type="PANTHER" id="PTHR45683">
    <property type="entry name" value="MITOCHONDRIAL NICOTINAMIDE ADENINE DINUCLEOTIDE TRANSPORTER 1-RELATED-RELATED"/>
    <property type="match status" value="1"/>
</dbReference>
<evidence type="ECO:0000256" key="3">
    <source>
        <dbReference type="ARBA" id="ARBA00022448"/>
    </source>
</evidence>
<dbReference type="Pfam" id="PF00153">
    <property type="entry name" value="Mito_carr"/>
    <property type="match status" value="2"/>
</dbReference>
<dbReference type="AlphaFoldDB" id="A0A9N9PFG5"/>